<dbReference type="GO" id="GO:0003677">
    <property type="term" value="F:DNA binding"/>
    <property type="evidence" value="ECO:0007669"/>
    <property type="project" value="UniProtKB-KW"/>
</dbReference>
<evidence type="ECO:0000256" key="6">
    <source>
        <dbReference type="SAM" id="MobiDB-lite"/>
    </source>
</evidence>
<feature type="compositionally biased region" description="Basic and acidic residues" evidence="6">
    <location>
        <begin position="280"/>
        <end position="291"/>
    </location>
</feature>
<organism evidence="9">
    <name type="scientific">Streptomyces sp. HK803</name>
    <dbReference type="NCBI Taxonomy" id="244967"/>
    <lineage>
        <taxon>Bacteria</taxon>
        <taxon>Bacillati</taxon>
        <taxon>Actinomycetota</taxon>
        <taxon>Actinomycetes</taxon>
        <taxon>Kitasatosporales</taxon>
        <taxon>Streptomycetaceae</taxon>
        <taxon>Streptomyces</taxon>
    </lineage>
</organism>
<dbReference type="SMART" id="SM01043">
    <property type="entry name" value="BTAD"/>
    <property type="match status" value="1"/>
</dbReference>
<dbReference type="Pfam" id="PF03704">
    <property type="entry name" value="BTAD"/>
    <property type="match status" value="1"/>
</dbReference>
<dbReference type="InterPro" id="IPR001867">
    <property type="entry name" value="OmpR/PhoB-type_DNA-bd"/>
</dbReference>
<evidence type="ECO:0000256" key="3">
    <source>
        <dbReference type="ARBA" id="ARBA00023015"/>
    </source>
</evidence>
<dbReference type="CDD" id="cd15831">
    <property type="entry name" value="BTAD"/>
    <property type="match status" value="1"/>
</dbReference>
<evidence type="ECO:0000256" key="2">
    <source>
        <dbReference type="ARBA" id="ARBA00023012"/>
    </source>
</evidence>
<dbReference type="Gene3D" id="1.10.10.10">
    <property type="entry name" value="Winged helix-like DNA-binding domain superfamily/Winged helix DNA-binding domain"/>
    <property type="match status" value="1"/>
</dbReference>
<feature type="region of interest" description="Disordered" evidence="6">
    <location>
        <begin position="487"/>
        <end position="535"/>
    </location>
</feature>
<evidence type="ECO:0000256" key="1">
    <source>
        <dbReference type="ARBA" id="ARBA00005820"/>
    </source>
</evidence>
<comment type="similarity">
    <text evidence="1">Belongs to the AfsR/DnrI/RedD regulatory family.</text>
</comment>
<dbReference type="Gene3D" id="1.25.40.10">
    <property type="entry name" value="Tetratricopeptide repeat domain"/>
    <property type="match status" value="1"/>
</dbReference>
<dbReference type="PANTHER" id="PTHR35807:SF1">
    <property type="entry name" value="TRANSCRIPTIONAL REGULATOR REDD"/>
    <property type="match status" value="1"/>
</dbReference>
<proteinExistence type="inferred from homology"/>
<feature type="compositionally biased region" description="Low complexity" evidence="6">
    <location>
        <begin position="292"/>
        <end position="301"/>
    </location>
</feature>
<dbReference type="SUPFAM" id="SSF55073">
    <property type="entry name" value="Nucleotide cyclase"/>
    <property type="match status" value="1"/>
</dbReference>
<dbReference type="InterPro" id="IPR051677">
    <property type="entry name" value="AfsR-DnrI-RedD_regulator"/>
</dbReference>
<keyword evidence="2" id="KW-0902">Two-component regulatory system</keyword>
<dbReference type="InterPro" id="IPR005158">
    <property type="entry name" value="BTAD"/>
</dbReference>
<keyword evidence="4" id="KW-0238">DNA-binding</keyword>
<evidence type="ECO:0000256" key="4">
    <source>
        <dbReference type="ARBA" id="ARBA00023125"/>
    </source>
</evidence>
<dbReference type="PANTHER" id="PTHR35807">
    <property type="entry name" value="TRANSCRIPTIONAL REGULATOR REDD-RELATED"/>
    <property type="match status" value="1"/>
</dbReference>
<dbReference type="InterPro" id="IPR011990">
    <property type="entry name" value="TPR-like_helical_dom_sf"/>
</dbReference>
<evidence type="ECO:0000313" key="9">
    <source>
        <dbReference type="EMBL" id="AAQ84142.1"/>
    </source>
</evidence>
<dbReference type="AlphaFoldDB" id="Q6V1P2"/>
<dbReference type="Gene3D" id="3.30.70.1230">
    <property type="entry name" value="Nucleotide cyclase"/>
    <property type="match status" value="1"/>
</dbReference>
<dbReference type="InterPro" id="IPR036388">
    <property type="entry name" value="WH-like_DNA-bd_sf"/>
</dbReference>
<name>Q6V1P2_9ACTN</name>
<dbReference type="SMART" id="SM00862">
    <property type="entry name" value="Trans_reg_C"/>
    <property type="match status" value="1"/>
</dbReference>
<sequence length="535" mass="58760">MEVNFRILGSLQAGVDGAMIPLGGVIKRRLLAYLLLNANRVVATHKLLDVLWPDETPRTARKMIGNAVRGLRLDLAHGATDTRAAILTRAPGYQLRVDPDTVDLFLFRRQVERGRTEARGGDHAAAACTLRGALDLWGGVALADLADGDLNWPELDGLESERLGALEDYFEAGLAIGHHHEILGELQKAVAEDPLRERLSGQLMVALYRCGRQTDALSVFRRVRTELVERFGLEPSRELRRLERSVLEHAPDLEVPAAPAAEYHKAPERPTGPALVEQQATRRPDAPDARDASSVSRVPSRVSRDFRRDHRVAPDRVDDGDRQCTGHRSAPRRTRVSVVLVWVRHDLSDDHDVYGVQKVMADIEAVLRQQSTQHGGTMGPVTAPVFSAVFGVDNPRRDDATRAVRTAFALRDRIDDSRPRANPSFIRVHVAVVTGDACLLYLPAHSGVPTVTGDVVDRGIRLLAMAPRGQVRVCEVTRQATESHITYHPGPEPPDGWEALRIRTGAGHGLQDVRSPEPSEPPDGPGLPQLTARSP</sequence>
<gene>
    <name evidence="9" type="primary">plmR2</name>
</gene>
<feature type="region of interest" description="Disordered" evidence="6">
    <location>
        <begin position="253"/>
        <end position="330"/>
    </location>
</feature>
<dbReference type="GO" id="GO:0000160">
    <property type="term" value="P:phosphorelay signal transduction system"/>
    <property type="evidence" value="ECO:0007669"/>
    <property type="project" value="UniProtKB-KW"/>
</dbReference>
<dbReference type="InterPro" id="IPR016032">
    <property type="entry name" value="Sig_transdc_resp-reg_C-effctor"/>
</dbReference>
<evidence type="ECO:0000256" key="5">
    <source>
        <dbReference type="ARBA" id="ARBA00023163"/>
    </source>
</evidence>
<evidence type="ECO:0000259" key="7">
    <source>
        <dbReference type="SMART" id="SM00862"/>
    </source>
</evidence>
<evidence type="ECO:0000259" key="8">
    <source>
        <dbReference type="SMART" id="SM01043"/>
    </source>
</evidence>
<keyword evidence="5" id="KW-0804">Transcription</keyword>
<reference evidence="9" key="1">
    <citation type="journal article" date="2003" name="J. Biol. Chem.">
        <title>Enhancement and selective production of phoslactomycin B, a protein phosphatase IIa inhibitor, through identification and engineering of the corresponding biosynthetic gene cluster.</title>
        <authorList>
            <person name="Palaniappan N."/>
            <person name="Kim B.S."/>
            <person name="Sekiyama Y."/>
            <person name="Osada H."/>
            <person name="Reynolds K.A."/>
        </authorList>
    </citation>
    <scope>NUCLEOTIDE SEQUENCE</scope>
    <source>
        <strain evidence="9">HK803</strain>
    </source>
</reference>
<dbReference type="SUPFAM" id="SSF48452">
    <property type="entry name" value="TPR-like"/>
    <property type="match status" value="1"/>
</dbReference>
<feature type="domain" description="OmpR/PhoB-type" evidence="7">
    <location>
        <begin position="17"/>
        <end position="95"/>
    </location>
</feature>
<accession>Q6V1P2</accession>
<keyword evidence="3" id="KW-0805">Transcription regulation</keyword>
<dbReference type="EMBL" id="AY354515">
    <property type="protein sequence ID" value="AAQ84142.1"/>
    <property type="molecule type" value="Genomic_DNA"/>
</dbReference>
<dbReference type="GO" id="GO:0006355">
    <property type="term" value="P:regulation of DNA-templated transcription"/>
    <property type="evidence" value="ECO:0007669"/>
    <property type="project" value="InterPro"/>
</dbReference>
<dbReference type="Pfam" id="PF00486">
    <property type="entry name" value="Trans_reg_C"/>
    <property type="match status" value="1"/>
</dbReference>
<dbReference type="InterPro" id="IPR029787">
    <property type="entry name" value="Nucleotide_cyclase"/>
</dbReference>
<feature type="domain" description="Bacterial transcriptional activator" evidence="8">
    <location>
        <begin position="102"/>
        <end position="247"/>
    </location>
</feature>
<feature type="compositionally biased region" description="Basic and acidic residues" evidence="6">
    <location>
        <begin position="302"/>
        <end position="324"/>
    </location>
</feature>
<protein>
    <submittedName>
        <fullName evidence="9">PlmR2</fullName>
    </submittedName>
</protein>
<dbReference type="SUPFAM" id="SSF46894">
    <property type="entry name" value="C-terminal effector domain of the bipartite response regulators"/>
    <property type="match status" value="1"/>
</dbReference>